<keyword evidence="3" id="KW-1185">Reference proteome</keyword>
<name>E6KAM6_9BACT</name>
<dbReference type="HOGENOM" id="CLU_3220072_0_0_10"/>
<comment type="caution">
    <text evidence="2">The sequence shown here is derived from an EMBL/GenBank/DDBJ whole genome shotgun (WGS) entry which is preliminary data.</text>
</comment>
<reference evidence="2 3" key="1">
    <citation type="submission" date="2010-10" db="EMBL/GenBank/DDBJ databases">
        <authorList>
            <person name="Muzny D."/>
            <person name="Qin X."/>
            <person name="Deng J."/>
            <person name="Jiang H."/>
            <person name="Liu Y."/>
            <person name="Qu J."/>
            <person name="Song X.-Z."/>
            <person name="Zhang L."/>
            <person name="Thornton R."/>
            <person name="Coyle M."/>
            <person name="Francisco L."/>
            <person name="Jackson L."/>
            <person name="Javaid M."/>
            <person name="Korchina V."/>
            <person name="Kovar C."/>
            <person name="Mata R."/>
            <person name="Mathew T."/>
            <person name="Ngo R."/>
            <person name="Nguyen L."/>
            <person name="Nguyen N."/>
            <person name="Okwuonu G."/>
            <person name="Ongeri F."/>
            <person name="Pham C."/>
            <person name="Simmons D."/>
            <person name="Wilczek-Boney K."/>
            <person name="Hale W."/>
            <person name="Jakkamsetti A."/>
            <person name="Pham P."/>
            <person name="Ruth R."/>
            <person name="San Lucas F."/>
            <person name="Warren J."/>
            <person name="Zhang J."/>
            <person name="Zhao Z."/>
            <person name="Zhou C."/>
            <person name="Zhu D."/>
            <person name="Lee S."/>
            <person name="Bess C."/>
            <person name="Blankenburg K."/>
            <person name="Forbes L."/>
            <person name="Fu Q."/>
            <person name="Gubbala S."/>
            <person name="Hirani K."/>
            <person name="Jayaseelan J.C."/>
            <person name="Lara F."/>
            <person name="Munidasa M."/>
            <person name="Palculict T."/>
            <person name="Patil S."/>
            <person name="Pu L.-L."/>
            <person name="Saada N."/>
            <person name="Tang L."/>
            <person name="Weissenberger G."/>
            <person name="Zhu Y."/>
            <person name="Hemphill L."/>
            <person name="Shang Y."/>
            <person name="Youmans B."/>
            <person name="Ayvaz T."/>
            <person name="Ross M."/>
            <person name="Santibanez J."/>
            <person name="Aqrawi P."/>
            <person name="Gross S."/>
            <person name="Joshi V."/>
            <person name="Fowler G."/>
            <person name="Nazareth L."/>
            <person name="Reid J."/>
            <person name="Worley K."/>
            <person name="Petrosino J."/>
            <person name="Highlander S."/>
            <person name="Gibbs R."/>
        </authorList>
    </citation>
    <scope>NUCLEOTIDE SEQUENCE [LARGE SCALE GENOMIC DNA]</scope>
    <source>
        <strain evidence="2 3">ATCC 33574</strain>
    </source>
</reference>
<evidence type="ECO:0000313" key="2">
    <source>
        <dbReference type="EMBL" id="EFU29336.1"/>
    </source>
</evidence>
<evidence type="ECO:0000313" key="3">
    <source>
        <dbReference type="Proteomes" id="UP000003112"/>
    </source>
</evidence>
<organism evidence="2 3">
    <name type="scientific">Segatella buccae ATCC 33574</name>
    <dbReference type="NCBI Taxonomy" id="873513"/>
    <lineage>
        <taxon>Bacteria</taxon>
        <taxon>Pseudomonadati</taxon>
        <taxon>Bacteroidota</taxon>
        <taxon>Bacteroidia</taxon>
        <taxon>Bacteroidales</taxon>
        <taxon>Prevotellaceae</taxon>
        <taxon>Segatella</taxon>
    </lineage>
</organism>
<dbReference type="EMBL" id="AEPD01000049">
    <property type="protein sequence ID" value="EFU29336.1"/>
    <property type="molecule type" value="Genomic_DNA"/>
</dbReference>
<dbReference type="STRING" id="873513.HMPREF6485_2662"/>
<proteinExistence type="predicted"/>
<gene>
    <name evidence="2" type="ORF">HMPREF6485_2662</name>
</gene>
<feature type="compositionally biased region" description="Polar residues" evidence="1">
    <location>
        <begin position="27"/>
        <end position="38"/>
    </location>
</feature>
<protein>
    <submittedName>
        <fullName evidence="2">Uncharacterized protein</fullName>
    </submittedName>
</protein>
<dbReference type="Proteomes" id="UP000003112">
    <property type="component" value="Unassembled WGS sequence"/>
</dbReference>
<evidence type="ECO:0000256" key="1">
    <source>
        <dbReference type="SAM" id="MobiDB-lite"/>
    </source>
</evidence>
<sequence length="44" mass="4861">MAFLPAPPSTPYYPSYSPHPTCEFSHPAQTSLQKSPNDNLKEAL</sequence>
<accession>E6KAM6</accession>
<feature type="region of interest" description="Disordered" evidence="1">
    <location>
        <begin position="23"/>
        <end position="44"/>
    </location>
</feature>
<dbReference type="AlphaFoldDB" id="E6KAM6"/>